<feature type="region of interest" description="Disordered" evidence="8">
    <location>
        <begin position="306"/>
        <end position="338"/>
    </location>
</feature>
<dbReference type="SMART" id="SM00385">
    <property type="entry name" value="CYCLIN"/>
    <property type="match status" value="1"/>
</dbReference>
<feature type="non-terminal residue" evidence="11">
    <location>
        <position position="1"/>
    </location>
</feature>
<dbReference type="EMBL" id="QJKJ01008058">
    <property type="protein sequence ID" value="RDX80957.1"/>
    <property type="molecule type" value="Genomic_DNA"/>
</dbReference>
<evidence type="ECO:0000259" key="10">
    <source>
        <dbReference type="SMART" id="SM01332"/>
    </source>
</evidence>
<dbReference type="FunFam" id="1.10.472.10:FF:000040">
    <property type="entry name" value="D6-type cyclin"/>
    <property type="match status" value="1"/>
</dbReference>
<reference evidence="11" key="1">
    <citation type="submission" date="2018-05" db="EMBL/GenBank/DDBJ databases">
        <title>Draft genome of Mucuna pruriens seed.</title>
        <authorList>
            <person name="Nnadi N.E."/>
            <person name="Vos R."/>
            <person name="Hasami M.H."/>
            <person name="Devisetty U.K."/>
            <person name="Aguiy J.C."/>
        </authorList>
    </citation>
    <scope>NUCLEOTIDE SEQUENCE [LARGE SCALE GENOMIC DNA]</scope>
    <source>
        <strain evidence="11">JCA_2017</strain>
    </source>
</reference>
<sequence length="338" mass="37244">MPLSPDPSAAADFLCAEDASEVTSDHQSPPIPESLSADYDESAIGGLLDAESHHMPEKDYLRRCRDRSVDVTARLDAVNWILKVHAFYQFRPVTAFLCVNYLDRFLSCCTLPRASGWAFQLLSVACLSLAAKMEEPHVPFLLDLQLFEPKFFFEPKTVQRMELWVMANLKWRLSSVTPFHYLHYFISKLPSSSDSVNHFFSTASNLILSTTRVLDFLGFAPSSLAAAAVLCSAGRDLVSANGQFTLTFHDRVNKEMVRCCHQLMEEYVVDTCPASSSTIKASIAEPPPPPSSPVGVLDAATCGSCDTPSERNCAGSSQEQAEPPSKRLRSSTPDAPQR</sequence>
<dbReference type="InterPro" id="IPR048258">
    <property type="entry name" value="Cyclins_cyclin-box"/>
</dbReference>
<dbReference type="InterPro" id="IPR004367">
    <property type="entry name" value="Cyclin_C-dom"/>
</dbReference>
<dbReference type="PROSITE" id="PS00292">
    <property type="entry name" value="CYCLINS"/>
    <property type="match status" value="1"/>
</dbReference>
<dbReference type="InterPro" id="IPR006671">
    <property type="entry name" value="Cyclin_N"/>
</dbReference>
<feature type="domain" description="Cyclin C-terminal" evidence="10">
    <location>
        <begin position="176"/>
        <end position="305"/>
    </location>
</feature>
<evidence type="ECO:0000259" key="9">
    <source>
        <dbReference type="SMART" id="SM00385"/>
    </source>
</evidence>
<dbReference type="Pfam" id="PF02984">
    <property type="entry name" value="Cyclin_C"/>
    <property type="match status" value="1"/>
</dbReference>
<dbReference type="OrthoDB" id="5590282at2759"/>
<comment type="similarity">
    <text evidence="1">Belongs to the cyclin family. Cyclin D subfamily.</text>
</comment>
<keyword evidence="4 7" id="KW-0195">Cyclin</keyword>
<evidence type="ECO:0000313" key="11">
    <source>
        <dbReference type="EMBL" id="RDX80957.1"/>
    </source>
</evidence>
<dbReference type="GO" id="GO:0051301">
    <property type="term" value="P:cell division"/>
    <property type="evidence" value="ECO:0007669"/>
    <property type="project" value="UniProtKB-KW"/>
</dbReference>
<dbReference type="InterPro" id="IPR039361">
    <property type="entry name" value="Cyclin"/>
</dbReference>
<protein>
    <recommendedName>
        <fullName evidence="6">B-like cyclin</fullName>
    </recommendedName>
</protein>
<evidence type="ECO:0000256" key="5">
    <source>
        <dbReference type="ARBA" id="ARBA00023306"/>
    </source>
</evidence>
<comment type="subunit">
    <text evidence="2">Interacts with the CDC2 protein kinase to form a serine/threonine kinase holoenzyme complex also known as maturation promoting factor (MPF). The cyclin subunit imparts substrate specificity to the complex.</text>
</comment>
<evidence type="ECO:0000256" key="6">
    <source>
        <dbReference type="ARBA" id="ARBA00032263"/>
    </source>
</evidence>
<dbReference type="Gene3D" id="1.10.472.10">
    <property type="entry name" value="Cyclin-like"/>
    <property type="match status" value="2"/>
</dbReference>
<keyword evidence="5" id="KW-0131">Cell cycle</keyword>
<evidence type="ECO:0000256" key="8">
    <source>
        <dbReference type="SAM" id="MobiDB-lite"/>
    </source>
</evidence>
<name>A0A371FRK7_MUCPR</name>
<dbReference type="InterPro" id="IPR036915">
    <property type="entry name" value="Cyclin-like_sf"/>
</dbReference>
<keyword evidence="12" id="KW-1185">Reference proteome</keyword>
<comment type="caution">
    <text evidence="11">The sequence shown here is derived from an EMBL/GenBank/DDBJ whole genome shotgun (WGS) entry which is preliminary data.</text>
</comment>
<dbReference type="InterPro" id="IPR013763">
    <property type="entry name" value="Cyclin-like_dom"/>
</dbReference>
<keyword evidence="3" id="KW-0132">Cell division</keyword>
<dbReference type="CDD" id="cd20543">
    <property type="entry name" value="CYCLIN_AtCycD-like_rpt1"/>
    <property type="match status" value="1"/>
</dbReference>
<evidence type="ECO:0000256" key="4">
    <source>
        <dbReference type="ARBA" id="ARBA00023127"/>
    </source>
</evidence>
<evidence type="ECO:0000256" key="1">
    <source>
        <dbReference type="ARBA" id="ARBA00009065"/>
    </source>
</evidence>
<evidence type="ECO:0000256" key="2">
    <source>
        <dbReference type="ARBA" id="ARBA00011177"/>
    </source>
</evidence>
<dbReference type="Pfam" id="PF00134">
    <property type="entry name" value="Cyclin_N"/>
    <property type="match status" value="1"/>
</dbReference>
<dbReference type="FunFam" id="1.10.472.10:FF:000034">
    <property type="entry name" value="D2/4-type cyclin"/>
    <property type="match status" value="1"/>
</dbReference>
<dbReference type="PANTHER" id="PTHR10177">
    <property type="entry name" value="CYCLINS"/>
    <property type="match status" value="1"/>
</dbReference>
<evidence type="ECO:0000313" key="12">
    <source>
        <dbReference type="Proteomes" id="UP000257109"/>
    </source>
</evidence>
<dbReference type="SUPFAM" id="SSF47954">
    <property type="entry name" value="Cyclin-like"/>
    <property type="match status" value="1"/>
</dbReference>
<proteinExistence type="inferred from homology"/>
<feature type="domain" description="Cyclin-like" evidence="9">
    <location>
        <begin position="79"/>
        <end position="167"/>
    </location>
</feature>
<accession>A0A371FRK7</accession>
<evidence type="ECO:0000256" key="7">
    <source>
        <dbReference type="RuleBase" id="RU000383"/>
    </source>
</evidence>
<organism evidence="11 12">
    <name type="scientific">Mucuna pruriens</name>
    <name type="common">Velvet bean</name>
    <name type="synonym">Dolichos pruriens</name>
    <dbReference type="NCBI Taxonomy" id="157652"/>
    <lineage>
        <taxon>Eukaryota</taxon>
        <taxon>Viridiplantae</taxon>
        <taxon>Streptophyta</taxon>
        <taxon>Embryophyta</taxon>
        <taxon>Tracheophyta</taxon>
        <taxon>Spermatophyta</taxon>
        <taxon>Magnoliopsida</taxon>
        <taxon>eudicotyledons</taxon>
        <taxon>Gunneridae</taxon>
        <taxon>Pentapetalae</taxon>
        <taxon>rosids</taxon>
        <taxon>fabids</taxon>
        <taxon>Fabales</taxon>
        <taxon>Fabaceae</taxon>
        <taxon>Papilionoideae</taxon>
        <taxon>50 kb inversion clade</taxon>
        <taxon>NPAAA clade</taxon>
        <taxon>indigoferoid/millettioid clade</taxon>
        <taxon>Phaseoleae</taxon>
        <taxon>Mucuna</taxon>
    </lineage>
</organism>
<dbReference type="CDD" id="cd20544">
    <property type="entry name" value="CYCLIN_AtCycD-like_rpt2"/>
    <property type="match status" value="1"/>
</dbReference>
<dbReference type="AlphaFoldDB" id="A0A371FRK7"/>
<gene>
    <name evidence="11" type="primary">CYCD1-1</name>
    <name evidence="11" type="ORF">CR513_38423</name>
</gene>
<dbReference type="Proteomes" id="UP000257109">
    <property type="component" value="Unassembled WGS sequence"/>
</dbReference>
<dbReference type="STRING" id="157652.A0A371FRK7"/>
<dbReference type="SMART" id="SM01332">
    <property type="entry name" value="Cyclin_C"/>
    <property type="match status" value="1"/>
</dbReference>
<evidence type="ECO:0000256" key="3">
    <source>
        <dbReference type="ARBA" id="ARBA00022618"/>
    </source>
</evidence>